<evidence type="ECO:0000313" key="2">
    <source>
        <dbReference type="EMBL" id="KAB1074967.1"/>
    </source>
</evidence>
<dbReference type="Proteomes" id="UP000474159">
    <property type="component" value="Unassembled WGS sequence"/>
</dbReference>
<feature type="compositionally biased region" description="Basic and acidic residues" evidence="1">
    <location>
        <begin position="34"/>
        <end position="48"/>
    </location>
</feature>
<name>A0A6L3SUA5_9HYPH</name>
<organism evidence="2 3">
    <name type="scientific">Methylobacterium soli</name>
    <dbReference type="NCBI Taxonomy" id="553447"/>
    <lineage>
        <taxon>Bacteria</taxon>
        <taxon>Pseudomonadati</taxon>
        <taxon>Pseudomonadota</taxon>
        <taxon>Alphaproteobacteria</taxon>
        <taxon>Hyphomicrobiales</taxon>
        <taxon>Methylobacteriaceae</taxon>
        <taxon>Methylobacterium</taxon>
    </lineage>
</organism>
<gene>
    <name evidence="2" type="ORF">F6X53_25275</name>
</gene>
<keyword evidence="3" id="KW-1185">Reference proteome</keyword>
<feature type="region of interest" description="Disordered" evidence="1">
    <location>
        <begin position="31"/>
        <end position="82"/>
    </location>
</feature>
<comment type="caution">
    <text evidence="2">The sequence shown here is derived from an EMBL/GenBank/DDBJ whole genome shotgun (WGS) entry which is preliminary data.</text>
</comment>
<dbReference type="EMBL" id="VZZK01000035">
    <property type="protein sequence ID" value="KAB1074967.1"/>
    <property type="molecule type" value="Genomic_DNA"/>
</dbReference>
<accession>A0A6L3SUA5</accession>
<proteinExistence type="predicted"/>
<sequence>MLRKRCRRISATETTRICDQHAAAAQEEAVNGLADEREGMKERQRDEIGFPALGPDGGELRSQDEGIRQRVRVGQDRTLSRA</sequence>
<evidence type="ECO:0000256" key="1">
    <source>
        <dbReference type="SAM" id="MobiDB-lite"/>
    </source>
</evidence>
<reference evidence="2 3" key="1">
    <citation type="submission" date="2019-09" db="EMBL/GenBank/DDBJ databases">
        <title>YIM 48816 draft genome.</title>
        <authorList>
            <person name="Jiang L."/>
        </authorList>
    </citation>
    <scope>NUCLEOTIDE SEQUENCE [LARGE SCALE GENOMIC DNA]</scope>
    <source>
        <strain evidence="2 3">YIM 48816</strain>
    </source>
</reference>
<feature type="compositionally biased region" description="Basic and acidic residues" evidence="1">
    <location>
        <begin position="58"/>
        <end position="82"/>
    </location>
</feature>
<protein>
    <submittedName>
        <fullName evidence="2">Uncharacterized protein</fullName>
    </submittedName>
</protein>
<evidence type="ECO:0000313" key="3">
    <source>
        <dbReference type="Proteomes" id="UP000474159"/>
    </source>
</evidence>
<dbReference type="AlphaFoldDB" id="A0A6L3SUA5"/>
<dbReference type="RefSeq" id="WP_151003527.1">
    <property type="nucleotide sequence ID" value="NZ_BPQY01000503.1"/>
</dbReference>